<protein>
    <submittedName>
        <fullName evidence="1">Uncharacterized protein</fullName>
    </submittedName>
</protein>
<dbReference type="AlphaFoldDB" id="F9DIL8"/>
<comment type="caution">
    <text evidence="1">The sequence shown here is derived from an EMBL/GenBank/DDBJ whole genome shotgun (WGS) entry which is preliminary data.</text>
</comment>
<reference evidence="1 2" key="1">
    <citation type="submission" date="2011-04" db="EMBL/GenBank/DDBJ databases">
        <authorList>
            <person name="Muzny D."/>
            <person name="Qin X."/>
            <person name="Deng J."/>
            <person name="Jiang H."/>
            <person name="Liu Y."/>
            <person name="Qu J."/>
            <person name="Song X.-Z."/>
            <person name="Zhang L."/>
            <person name="Thornton R."/>
            <person name="Coyle M."/>
            <person name="Francisco L."/>
            <person name="Jackson L."/>
            <person name="Javaid M."/>
            <person name="Korchina V."/>
            <person name="Kovar C."/>
            <person name="Mata R."/>
            <person name="Mathew T."/>
            <person name="Ngo R."/>
            <person name="Nguyen L."/>
            <person name="Nguyen N."/>
            <person name="Okwuonu G."/>
            <person name="Ongeri F."/>
            <person name="Pham C."/>
            <person name="Simmons D."/>
            <person name="Wilczek-Boney K."/>
            <person name="Hale W."/>
            <person name="Jakkamsetti A."/>
            <person name="Pham P."/>
            <person name="Ruth R."/>
            <person name="San Lucas F."/>
            <person name="Warren J."/>
            <person name="Zhang J."/>
            <person name="Zhao Z."/>
            <person name="Zhou C."/>
            <person name="Zhu D."/>
            <person name="Lee S."/>
            <person name="Bess C."/>
            <person name="Blankenburg K."/>
            <person name="Forbes L."/>
            <person name="Fu Q."/>
            <person name="Gubbala S."/>
            <person name="Hirani K."/>
            <person name="Jayaseelan J.C."/>
            <person name="Lara F."/>
            <person name="Munidasa M."/>
            <person name="Palculict T."/>
            <person name="Patil S."/>
            <person name="Pu L.-L."/>
            <person name="Saada N."/>
            <person name="Tang L."/>
            <person name="Weissenberger G."/>
            <person name="Zhu Y."/>
            <person name="Hemphill L."/>
            <person name="Shang Y."/>
            <person name="Youmans B."/>
            <person name="Ayvaz T."/>
            <person name="Ross M."/>
            <person name="Santibanez J."/>
            <person name="Aqrawi P."/>
            <person name="Gross S."/>
            <person name="Joshi V."/>
            <person name="Fowler G."/>
            <person name="Nazareth L."/>
            <person name="Reid J."/>
            <person name="Worley K."/>
            <person name="Petrosino J."/>
            <person name="Highlander S."/>
            <person name="Gibbs R."/>
        </authorList>
    </citation>
    <scope>NUCLEOTIDE SEQUENCE [LARGE SCALE GENOMIC DNA]</scope>
    <source>
        <strain evidence="1 2">ATCC 700821</strain>
    </source>
</reference>
<evidence type="ECO:0000313" key="2">
    <source>
        <dbReference type="Proteomes" id="UP000004123"/>
    </source>
</evidence>
<gene>
    <name evidence="1" type="ORF">HMPREF9144_1508</name>
</gene>
<dbReference type="STRING" id="997353.HMPREF9144_1508"/>
<accession>F9DIL8</accession>
<proteinExistence type="predicted"/>
<organism evidence="1 2">
    <name type="scientific">Prevotella pallens ATCC 700821</name>
    <dbReference type="NCBI Taxonomy" id="997353"/>
    <lineage>
        <taxon>Bacteria</taxon>
        <taxon>Pseudomonadati</taxon>
        <taxon>Bacteroidota</taxon>
        <taxon>Bacteroidia</taxon>
        <taxon>Bacteroidales</taxon>
        <taxon>Prevotellaceae</taxon>
        <taxon>Prevotella</taxon>
    </lineage>
</organism>
<sequence length="55" mass="6205">MSIENKGTVEIGKEILLIHIFFFPLHYGRKISISVSRIHFTEFAVSALSIEKSGL</sequence>
<dbReference type="Proteomes" id="UP000004123">
    <property type="component" value="Unassembled WGS sequence"/>
</dbReference>
<name>F9DIL8_9BACT</name>
<evidence type="ECO:0000313" key="1">
    <source>
        <dbReference type="EMBL" id="EGQ17311.1"/>
    </source>
</evidence>
<dbReference type="EMBL" id="AFPY01000083">
    <property type="protein sequence ID" value="EGQ17311.1"/>
    <property type="molecule type" value="Genomic_DNA"/>
</dbReference>
<dbReference type="HOGENOM" id="CLU_3028563_0_0_10"/>